<evidence type="ECO:0000313" key="3">
    <source>
        <dbReference type="Proteomes" id="UP001552594"/>
    </source>
</evidence>
<organism evidence="2 3">
    <name type="scientific">Streptomyces orinoci</name>
    <name type="common">Streptoverticillium orinoci</name>
    <dbReference type="NCBI Taxonomy" id="67339"/>
    <lineage>
        <taxon>Bacteria</taxon>
        <taxon>Bacillati</taxon>
        <taxon>Actinomycetota</taxon>
        <taxon>Actinomycetes</taxon>
        <taxon>Kitasatosporales</taxon>
        <taxon>Streptomycetaceae</taxon>
        <taxon>Streptomyces</taxon>
    </lineage>
</organism>
<evidence type="ECO:0000313" key="2">
    <source>
        <dbReference type="EMBL" id="MEV5508682.1"/>
    </source>
</evidence>
<sequence>MNVPRHPAPSRAGLRPSGFRRLVLTGCHLALAAAVLTTATGCGSGHSASSRPTDAASDTVRDLGSVPIPSAPAAQATPTAGEKHLQLVAMGSSIRAELPEASALVRASGPEEDLPSATPGGKPPEQTTGTLTIAFDQASAPLTVRAEDFASRDEQGKDIALKPAGAATVTATPGHPATLTLTGTFQAGAAQLTWRHDQKTVAVWDFNIELD</sequence>
<evidence type="ECO:0000256" key="1">
    <source>
        <dbReference type="SAM" id="MobiDB-lite"/>
    </source>
</evidence>
<dbReference type="RefSeq" id="WP_109279514.1">
    <property type="nucleotide sequence ID" value="NZ_JBFAUK010000015.1"/>
</dbReference>
<evidence type="ECO:0008006" key="4">
    <source>
        <dbReference type="Google" id="ProtNLM"/>
    </source>
</evidence>
<feature type="region of interest" description="Disordered" evidence="1">
    <location>
        <begin position="104"/>
        <end position="128"/>
    </location>
</feature>
<keyword evidence="3" id="KW-1185">Reference proteome</keyword>
<feature type="compositionally biased region" description="Low complexity" evidence="1">
    <location>
        <begin position="71"/>
        <end position="80"/>
    </location>
</feature>
<reference evidence="2 3" key="1">
    <citation type="submission" date="2024-06" db="EMBL/GenBank/DDBJ databases">
        <title>The Natural Products Discovery Center: Release of the First 8490 Sequenced Strains for Exploring Actinobacteria Biosynthetic Diversity.</title>
        <authorList>
            <person name="Kalkreuter E."/>
            <person name="Kautsar S.A."/>
            <person name="Yang D."/>
            <person name="Bader C.D."/>
            <person name="Teijaro C.N."/>
            <person name="Fluegel L."/>
            <person name="Davis C.M."/>
            <person name="Simpson J.R."/>
            <person name="Lauterbach L."/>
            <person name="Steele A.D."/>
            <person name="Gui C."/>
            <person name="Meng S."/>
            <person name="Li G."/>
            <person name="Viehrig K."/>
            <person name="Ye F."/>
            <person name="Su P."/>
            <person name="Kiefer A.F."/>
            <person name="Nichols A."/>
            <person name="Cepeda A.J."/>
            <person name="Yan W."/>
            <person name="Fan B."/>
            <person name="Jiang Y."/>
            <person name="Adhikari A."/>
            <person name="Zheng C.-J."/>
            <person name="Schuster L."/>
            <person name="Cowan T.M."/>
            <person name="Smanski M.J."/>
            <person name="Chevrette M.G."/>
            <person name="De Carvalho L.P.S."/>
            <person name="Shen B."/>
        </authorList>
    </citation>
    <scope>NUCLEOTIDE SEQUENCE [LARGE SCALE GENOMIC DNA]</scope>
    <source>
        <strain evidence="2 3">NPDC052347</strain>
    </source>
</reference>
<proteinExistence type="predicted"/>
<dbReference type="Proteomes" id="UP001552594">
    <property type="component" value="Unassembled WGS sequence"/>
</dbReference>
<gene>
    <name evidence="2" type="ORF">AB0L16_19825</name>
</gene>
<name>A0ABV3K0K2_STRON</name>
<feature type="region of interest" description="Disordered" evidence="1">
    <location>
        <begin position="41"/>
        <end position="80"/>
    </location>
</feature>
<accession>A0ABV3K0K2</accession>
<dbReference type="EMBL" id="JBFAUK010000015">
    <property type="protein sequence ID" value="MEV5508682.1"/>
    <property type="molecule type" value="Genomic_DNA"/>
</dbReference>
<comment type="caution">
    <text evidence="2">The sequence shown here is derived from an EMBL/GenBank/DDBJ whole genome shotgun (WGS) entry which is preliminary data.</text>
</comment>
<protein>
    <recommendedName>
        <fullName evidence="4">Lipoprotein</fullName>
    </recommendedName>
</protein>